<evidence type="ECO:0000256" key="5">
    <source>
        <dbReference type="ARBA" id="ARBA00022989"/>
    </source>
</evidence>
<feature type="transmembrane region" description="Helical" evidence="8">
    <location>
        <begin position="121"/>
        <end position="140"/>
    </location>
</feature>
<keyword evidence="7" id="KW-0479">Metal-binding</keyword>
<reference evidence="9 10" key="1">
    <citation type="submission" date="2018-05" db="EMBL/GenBank/DDBJ databases">
        <title>Complete genome sequence of Arcticibacterium luteifluviistationis SM1504T, a cytophagaceae bacterium isolated from Arctic surface seawater.</title>
        <authorList>
            <person name="Li Y."/>
            <person name="Qin Q.-L."/>
        </authorList>
    </citation>
    <scope>NUCLEOTIDE SEQUENCE [LARGE SCALE GENOMIC DNA]</scope>
    <source>
        <strain evidence="9 10">SM1504</strain>
    </source>
</reference>
<keyword evidence="6 8" id="KW-0472">Membrane</keyword>
<evidence type="ECO:0000256" key="6">
    <source>
        <dbReference type="ARBA" id="ARBA00023136"/>
    </source>
</evidence>
<dbReference type="RefSeq" id="WP_111373382.1">
    <property type="nucleotide sequence ID" value="NZ_CP029480.1"/>
</dbReference>
<evidence type="ECO:0000256" key="1">
    <source>
        <dbReference type="ARBA" id="ARBA00004651"/>
    </source>
</evidence>
<evidence type="ECO:0000256" key="2">
    <source>
        <dbReference type="ARBA" id="ARBA00008488"/>
    </source>
</evidence>
<gene>
    <name evidence="9" type="ORF">DJ013_18315</name>
</gene>
<keyword evidence="7" id="KW-0862">Zinc</keyword>
<feature type="binding site" evidence="7">
    <location>
        <position position="206"/>
    </location>
    <ligand>
        <name>Zn(2+)</name>
        <dbReference type="ChEBI" id="CHEBI:29105"/>
    </ligand>
</feature>
<dbReference type="GO" id="GO:0140911">
    <property type="term" value="F:pore-forming activity"/>
    <property type="evidence" value="ECO:0007669"/>
    <property type="project" value="InterPro"/>
</dbReference>
<feature type="transmembrane region" description="Helical" evidence="8">
    <location>
        <begin position="29"/>
        <end position="47"/>
    </location>
</feature>
<feature type="transmembrane region" description="Helical" evidence="8">
    <location>
        <begin position="59"/>
        <end position="81"/>
    </location>
</feature>
<dbReference type="InterPro" id="IPR004254">
    <property type="entry name" value="AdipoR/HlyIII-related"/>
</dbReference>
<feature type="transmembrane region" description="Helical" evidence="8">
    <location>
        <begin position="176"/>
        <end position="195"/>
    </location>
</feature>
<comment type="subcellular location">
    <subcellularLocation>
        <location evidence="1">Cell membrane</location>
        <topology evidence="1">Multi-pass membrane protein</topology>
    </subcellularLocation>
</comment>
<keyword evidence="10" id="KW-1185">Reference proteome</keyword>
<sequence>MPLFSFIPKTVPADLKGLIKSIPEEKANMVSHAIGLLFFLIGVPLLIFKGNSSGDSWALIGNLIFGISLLMVYTSSTLYHAVYKLSLRKTLRVVDHICIYFLIAGSFSPFILVYLQTDTGYLVFGVLWLMVLVGSIFKYFFTHQYNLVATLAYVAMGCMSFFILKPLTQAIPAESTNWLILGGISYTIGVVFYLWKTLKFNHLIWHIFVLIGSISHFLAAWYL</sequence>
<name>A0A2Z4GG93_9BACT</name>
<accession>A0A2Z4GG93</accession>
<evidence type="ECO:0000256" key="4">
    <source>
        <dbReference type="ARBA" id="ARBA00022692"/>
    </source>
</evidence>
<feature type="binding site" evidence="7">
    <location>
        <position position="202"/>
    </location>
    <ligand>
        <name>Zn(2+)</name>
        <dbReference type="ChEBI" id="CHEBI:29105"/>
    </ligand>
</feature>
<dbReference type="PANTHER" id="PTHR20855:SF3">
    <property type="entry name" value="LD03007P"/>
    <property type="match status" value="1"/>
</dbReference>
<organism evidence="9 10">
    <name type="scientific">Arcticibacterium luteifluviistationis</name>
    <dbReference type="NCBI Taxonomy" id="1784714"/>
    <lineage>
        <taxon>Bacteria</taxon>
        <taxon>Pseudomonadati</taxon>
        <taxon>Bacteroidota</taxon>
        <taxon>Cytophagia</taxon>
        <taxon>Cytophagales</taxon>
        <taxon>Leadbetterellaceae</taxon>
        <taxon>Arcticibacterium</taxon>
    </lineage>
</organism>
<feature type="transmembrane region" description="Helical" evidence="8">
    <location>
        <begin position="147"/>
        <end position="164"/>
    </location>
</feature>
<dbReference type="GO" id="GO:0005886">
    <property type="term" value="C:plasma membrane"/>
    <property type="evidence" value="ECO:0007669"/>
    <property type="project" value="UniProtKB-SubCell"/>
</dbReference>
<dbReference type="AlphaFoldDB" id="A0A2Z4GG93"/>
<dbReference type="NCBIfam" id="TIGR01065">
    <property type="entry name" value="hlyIII"/>
    <property type="match status" value="1"/>
</dbReference>
<dbReference type="InterPro" id="IPR005744">
    <property type="entry name" value="Hy-lIII"/>
</dbReference>
<evidence type="ECO:0000256" key="8">
    <source>
        <dbReference type="SAM" id="Phobius"/>
    </source>
</evidence>
<feature type="transmembrane region" description="Helical" evidence="8">
    <location>
        <begin position="202"/>
        <end position="222"/>
    </location>
</feature>
<evidence type="ECO:0000313" key="10">
    <source>
        <dbReference type="Proteomes" id="UP000249873"/>
    </source>
</evidence>
<feature type="binding site" evidence="7">
    <location>
        <position position="80"/>
    </location>
    <ligand>
        <name>Zn(2+)</name>
        <dbReference type="ChEBI" id="CHEBI:29105"/>
    </ligand>
</feature>
<keyword evidence="5 8" id="KW-1133">Transmembrane helix</keyword>
<evidence type="ECO:0000256" key="7">
    <source>
        <dbReference type="PIRSR" id="PIRSR604254-1"/>
    </source>
</evidence>
<dbReference type="Proteomes" id="UP000249873">
    <property type="component" value="Chromosome"/>
</dbReference>
<keyword evidence="3" id="KW-1003">Cell membrane</keyword>
<evidence type="ECO:0000256" key="3">
    <source>
        <dbReference type="ARBA" id="ARBA00022475"/>
    </source>
</evidence>
<keyword evidence="4 8" id="KW-0812">Transmembrane</keyword>
<dbReference type="OrthoDB" id="9813689at2"/>
<protein>
    <submittedName>
        <fullName evidence="9">Hemolysin III</fullName>
    </submittedName>
</protein>
<dbReference type="EMBL" id="CP029480">
    <property type="protein sequence ID" value="AWW00015.1"/>
    <property type="molecule type" value="Genomic_DNA"/>
</dbReference>
<comment type="similarity">
    <text evidence="2">Belongs to the UPF0073 (Hly-III) family.</text>
</comment>
<dbReference type="KEGG" id="als:DJ013_18315"/>
<dbReference type="PANTHER" id="PTHR20855">
    <property type="entry name" value="ADIPOR/PROGESTIN RECEPTOR-RELATED"/>
    <property type="match status" value="1"/>
</dbReference>
<dbReference type="GO" id="GO:0046872">
    <property type="term" value="F:metal ion binding"/>
    <property type="evidence" value="ECO:0007669"/>
    <property type="project" value="UniProtKB-KW"/>
</dbReference>
<dbReference type="Pfam" id="PF03006">
    <property type="entry name" value="HlyIII"/>
    <property type="match status" value="1"/>
</dbReference>
<proteinExistence type="inferred from homology"/>
<evidence type="ECO:0000313" key="9">
    <source>
        <dbReference type="EMBL" id="AWW00015.1"/>
    </source>
</evidence>
<feature type="transmembrane region" description="Helical" evidence="8">
    <location>
        <begin position="93"/>
        <end position="115"/>
    </location>
</feature>